<proteinExistence type="predicted"/>
<dbReference type="EMBL" id="LR798460">
    <property type="protein sequence ID" value="CAB5237945.1"/>
    <property type="molecule type" value="Genomic_DNA"/>
</dbReference>
<reference evidence="1" key="1">
    <citation type="submission" date="2020-05" db="EMBL/GenBank/DDBJ databases">
        <authorList>
            <person name="Chiriac C."/>
            <person name="Salcher M."/>
            <person name="Ghai R."/>
            <person name="Kavagutti S V."/>
        </authorList>
    </citation>
    <scope>NUCLEOTIDE SEQUENCE</scope>
</reference>
<gene>
    <name evidence="1" type="ORF">UFOVP142_36</name>
</gene>
<name>A0A6J7XNV9_9CAUD</name>
<organism evidence="1">
    <name type="scientific">uncultured Caudovirales phage</name>
    <dbReference type="NCBI Taxonomy" id="2100421"/>
    <lineage>
        <taxon>Viruses</taxon>
        <taxon>Duplodnaviria</taxon>
        <taxon>Heunggongvirae</taxon>
        <taxon>Uroviricota</taxon>
        <taxon>Caudoviricetes</taxon>
        <taxon>Peduoviridae</taxon>
        <taxon>Maltschvirus</taxon>
        <taxon>Maltschvirus maltsch</taxon>
    </lineage>
</organism>
<evidence type="ECO:0000313" key="1">
    <source>
        <dbReference type="EMBL" id="CAB5237945.1"/>
    </source>
</evidence>
<sequence>MTPELPLQDGVRAKIFKAFVAHLQQDMVLSKVVRLWDDYSGRAEDFRIVPLEQTPAIRFGIGSAPMSPDTFASHSASFRCDIELIVAGTNQFDIVNLWEAVEEAASPFLAGDMDIRKRIGDDRRAVFGTHFFSSSAVNHAKYTNPPCMVGTGSVTFVLSIRR</sequence>
<protein>
    <submittedName>
        <fullName evidence="1">Uncharacterized protein</fullName>
    </submittedName>
</protein>
<accession>A0A6J7XNV9</accession>